<comment type="similarity">
    <text evidence="2">Belongs to the endothelin/sarafotoxin family.</text>
</comment>
<dbReference type="EMBL" id="JAIPUX010000035">
    <property type="protein sequence ID" value="KAH0631277.1"/>
    <property type="molecule type" value="Genomic_DNA"/>
</dbReference>
<evidence type="ECO:0000256" key="1">
    <source>
        <dbReference type="ARBA" id="ARBA00004613"/>
    </source>
</evidence>
<dbReference type="InterPro" id="IPR001928">
    <property type="entry name" value="Endothln-like_toxin"/>
</dbReference>
<name>A0ABQ7TP77_PHRPL</name>
<evidence type="ECO:0000256" key="3">
    <source>
        <dbReference type="ARBA" id="ARBA00022525"/>
    </source>
</evidence>
<dbReference type="Proteomes" id="UP000826234">
    <property type="component" value="Unassembled WGS sequence"/>
</dbReference>
<comment type="caution">
    <text evidence="11">The sequence shown here is derived from an EMBL/GenBank/DDBJ whole genome shotgun (WGS) entry which is preliminary data.</text>
</comment>
<keyword evidence="3" id="KW-0964">Secreted</keyword>
<evidence type="ECO:0000256" key="6">
    <source>
        <dbReference type="ARBA" id="ARBA00023259"/>
    </source>
</evidence>
<feature type="region of interest" description="Disordered" evidence="8">
    <location>
        <begin position="146"/>
        <end position="174"/>
    </location>
</feature>
<comment type="subcellular location">
    <subcellularLocation>
        <location evidence="1">Secreted</location>
    </subcellularLocation>
</comment>
<evidence type="ECO:0000256" key="7">
    <source>
        <dbReference type="ARBA" id="ARBA00023322"/>
    </source>
</evidence>
<evidence type="ECO:0000256" key="5">
    <source>
        <dbReference type="ARBA" id="ARBA00022858"/>
    </source>
</evidence>
<protein>
    <recommendedName>
        <fullName evidence="10">Endothelin-like toxin domain-containing protein</fullName>
    </recommendedName>
</protein>
<evidence type="ECO:0000256" key="8">
    <source>
        <dbReference type="SAM" id="MobiDB-lite"/>
    </source>
</evidence>
<feature type="domain" description="Endothelin-like toxin" evidence="10">
    <location>
        <begin position="44"/>
        <end position="65"/>
    </location>
</feature>
<proteinExistence type="inferred from homology"/>
<organism evidence="11 12">
    <name type="scientific">Phrynosoma platyrhinos</name>
    <name type="common">Desert horned lizard</name>
    <dbReference type="NCBI Taxonomy" id="52577"/>
    <lineage>
        <taxon>Eukaryota</taxon>
        <taxon>Metazoa</taxon>
        <taxon>Chordata</taxon>
        <taxon>Craniata</taxon>
        <taxon>Vertebrata</taxon>
        <taxon>Euteleostomi</taxon>
        <taxon>Lepidosauria</taxon>
        <taxon>Squamata</taxon>
        <taxon>Bifurcata</taxon>
        <taxon>Unidentata</taxon>
        <taxon>Episquamata</taxon>
        <taxon>Toxicofera</taxon>
        <taxon>Iguania</taxon>
        <taxon>Phrynosomatidae</taxon>
        <taxon>Phrynosomatinae</taxon>
        <taxon>Phrynosoma</taxon>
    </lineage>
</organism>
<keyword evidence="5" id="KW-0838">Vasoactive</keyword>
<reference evidence="11 12" key="1">
    <citation type="journal article" date="2022" name="Gigascience">
        <title>A chromosome-level genome assembly and annotation of the desert horned lizard, Phrynosoma platyrhinos, provides insight into chromosomal rearrangements among reptiles.</title>
        <authorList>
            <person name="Koochekian N."/>
            <person name="Ascanio A."/>
            <person name="Farleigh K."/>
            <person name="Card D.C."/>
            <person name="Schield D.R."/>
            <person name="Castoe T.A."/>
            <person name="Jezkova T."/>
        </authorList>
    </citation>
    <scope>NUCLEOTIDE SEQUENCE [LARGE SCALE GENOMIC DNA]</scope>
    <source>
        <strain evidence="11">NK-2021</strain>
    </source>
</reference>
<keyword evidence="6" id="KW-0800">Toxin</keyword>
<accession>A0ABQ7TP77</accession>
<feature type="signal peptide" evidence="9">
    <location>
        <begin position="1"/>
        <end position="24"/>
    </location>
</feature>
<dbReference type="SMART" id="SM00272">
    <property type="entry name" value="END"/>
    <property type="match status" value="1"/>
</dbReference>
<gene>
    <name evidence="11" type="ORF">JD844_005549</name>
</gene>
<evidence type="ECO:0000313" key="11">
    <source>
        <dbReference type="EMBL" id="KAH0631277.1"/>
    </source>
</evidence>
<evidence type="ECO:0000313" key="12">
    <source>
        <dbReference type="Proteomes" id="UP000826234"/>
    </source>
</evidence>
<dbReference type="PANTHER" id="PTHR13874">
    <property type="entry name" value="ENDOTHELIN"/>
    <property type="match status" value="1"/>
</dbReference>
<keyword evidence="6" id="KW-1213">G-protein coupled receptor impairing toxin</keyword>
<dbReference type="PROSITE" id="PS00270">
    <property type="entry name" value="ENDOTHELIN"/>
    <property type="match status" value="1"/>
</dbReference>
<evidence type="ECO:0000256" key="2">
    <source>
        <dbReference type="ARBA" id="ARBA00010959"/>
    </source>
</evidence>
<dbReference type="PANTHER" id="PTHR13874:SF9">
    <property type="entry name" value="ENDOTHELIN-2"/>
    <property type="match status" value="1"/>
</dbReference>
<dbReference type="InterPro" id="IPR019764">
    <property type="entry name" value="Endothelin_toxin_CS"/>
</dbReference>
<feature type="compositionally biased region" description="Basic and acidic residues" evidence="8">
    <location>
        <begin position="146"/>
        <end position="157"/>
    </location>
</feature>
<evidence type="ECO:0000256" key="9">
    <source>
        <dbReference type="SAM" id="SignalP"/>
    </source>
</evidence>
<keyword evidence="7" id="KW-0839">Vasoconstrictor</keyword>
<dbReference type="InterPro" id="IPR020475">
    <property type="entry name" value="Endothelin"/>
</dbReference>
<evidence type="ECO:0000256" key="4">
    <source>
        <dbReference type="ARBA" id="ARBA00022582"/>
    </source>
</evidence>
<keyword evidence="9" id="KW-0732">Signal</keyword>
<dbReference type="PRINTS" id="PR00365">
    <property type="entry name" value="ENDOTHELIN"/>
</dbReference>
<keyword evidence="4" id="KW-0123">Cardiotoxin</keyword>
<dbReference type="Pfam" id="PF00322">
    <property type="entry name" value="Endothelin"/>
    <property type="match status" value="1"/>
</dbReference>
<feature type="chain" id="PRO_5047442770" description="Endothelin-like toxin domain-containing protein" evidence="9">
    <location>
        <begin position="25"/>
        <end position="174"/>
    </location>
</feature>
<sequence length="174" mass="19877">MLTAPPAFFSLALTLCVLLEEGLSSPPAKSYLAVASSRHLRTKRCSCTLWEDMECIYFCHLDIIWINTPGHAIPYGLGNLQKRQKRTLGRCECLHEYEEPSTAHEHRSVEASPDPQQEAPQAEFLSAQRICSFRCLVYQKEQKNIPSMKEENREDKTINPSKMLLSRNSGRQDH</sequence>
<evidence type="ECO:0000259" key="10">
    <source>
        <dbReference type="SMART" id="SM00272"/>
    </source>
</evidence>
<keyword evidence="12" id="KW-1185">Reference proteome</keyword>